<reference evidence="5 6" key="1">
    <citation type="submission" date="2018-09" db="EMBL/GenBank/DDBJ databases">
        <title>A high-quality reference genome of wild soybean provides a powerful tool to mine soybean genomes.</title>
        <authorList>
            <person name="Xie M."/>
            <person name="Chung C.Y.L."/>
            <person name="Li M.-W."/>
            <person name="Wong F.-L."/>
            <person name="Chan T.-F."/>
            <person name="Lam H.-M."/>
        </authorList>
    </citation>
    <scope>NUCLEOTIDE SEQUENCE [LARGE SCALE GENOMIC DNA]</scope>
    <source>
        <strain evidence="6">cv. W05</strain>
        <tissue evidence="5">Hypocotyl of etiolated seedlings</tissue>
    </source>
</reference>
<comment type="caution">
    <text evidence="5">The sequence shown here is derived from an EMBL/GenBank/DDBJ whole genome shotgun (WGS) entry which is preliminary data.</text>
</comment>
<name>A0A445H5F2_GLYSO</name>
<dbReference type="SUPFAM" id="SSF47473">
    <property type="entry name" value="EF-hand"/>
    <property type="match status" value="1"/>
</dbReference>
<dbReference type="InterPro" id="IPR039647">
    <property type="entry name" value="EF_hand_pair_protein_CML-like"/>
</dbReference>
<keyword evidence="2" id="KW-0677">Repeat</keyword>
<protein>
    <submittedName>
        <fullName evidence="5">Calcium-binding allergen Ole e 8</fullName>
    </submittedName>
</protein>
<accession>A0A445H5F2</accession>
<evidence type="ECO:0000256" key="1">
    <source>
        <dbReference type="ARBA" id="ARBA00022723"/>
    </source>
</evidence>
<evidence type="ECO:0000256" key="3">
    <source>
        <dbReference type="ARBA" id="ARBA00022837"/>
    </source>
</evidence>
<dbReference type="FunFam" id="1.10.238.10:FF:000460">
    <property type="entry name" value="Calcium-binding allergen Ole e 8"/>
    <property type="match status" value="1"/>
</dbReference>
<dbReference type="InterPro" id="IPR011992">
    <property type="entry name" value="EF-hand-dom_pair"/>
</dbReference>
<evidence type="ECO:0000313" key="5">
    <source>
        <dbReference type="EMBL" id="RZB68878.1"/>
    </source>
</evidence>
<feature type="domain" description="EF-hand" evidence="4">
    <location>
        <begin position="1"/>
        <end position="34"/>
    </location>
</feature>
<dbReference type="InterPro" id="IPR018247">
    <property type="entry name" value="EF_Hand_1_Ca_BS"/>
</dbReference>
<dbReference type="GO" id="GO:0005509">
    <property type="term" value="F:calcium ion binding"/>
    <property type="evidence" value="ECO:0007669"/>
    <property type="project" value="InterPro"/>
</dbReference>
<sequence length="131" mass="14085">MNKLETVFNHFDANGDDKISADELDSVLRSLRSGKTLTLTATASSASQSLPPFVALTPLPTVDLNDHNKNGLISVAGLHLALNHLGLKCSVDECRDMIKSIDADGDGYINFKEFKTMMMTSKNCSGATVIP</sequence>
<feature type="domain" description="EF-hand" evidence="4">
    <location>
        <begin position="89"/>
        <end position="124"/>
    </location>
</feature>
<dbReference type="CDD" id="cd00051">
    <property type="entry name" value="EFh"/>
    <property type="match status" value="1"/>
</dbReference>
<evidence type="ECO:0000313" key="6">
    <source>
        <dbReference type="Proteomes" id="UP000289340"/>
    </source>
</evidence>
<dbReference type="FunFam" id="1.10.238.10:FF:000722">
    <property type="entry name" value="Calcium-binding allergen Ole e 8"/>
    <property type="match status" value="1"/>
</dbReference>
<gene>
    <name evidence="5" type="ORF">D0Y65_038592</name>
</gene>
<evidence type="ECO:0000259" key="4">
    <source>
        <dbReference type="PROSITE" id="PS50222"/>
    </source>
</evidence>
<dbReference type="AlphaFoldDB" id="A0A445H5F2"/>
<keyword evidence="3" id="KW-0106">Calcium</keyword>
<dbReference type="PROSITE" id="PS50222">
    <property type="entry name" value="EF_HAND_2"/>
    <property type="match status" value="2"/>
</dbReference>
<dbReference type="InterPro" id="IPR002048">
    <property type="entry name" value="EF_hand_dom"/>
</dbReference>
<dbReference type="Proteomes" id="UP000289340">
    <property type="component" value="Chromosome 14"/>
</dbReference>
<dbReference type="SMR" id="A0A445H5F2"/>
<dbReference type="SMART" id="SM00054">
    <property type="entry name" value="EFh"/>
    <property type="match status" value="2"/>
</dbReference>
<organism evidence="5 6">
    <name type="scientific">Glycine soja</name>
    <name type="common">Wild soybean</name>
    <dbReference type="NCBI Taxonomy" id="3848"/>
    <lineage>
        <taxon>Eukaryota</taxon>
        <taxon>Viridiplantae</taxon>
        <taxon>Streptophyta</taxon>
        <taxon>Embryophyta</taxon>
        <taxon>Tracheophyta</taxon>
        <taxon>Spermatophyta</taxon>
        <taxon>Magnoliopsida</taxon>
        <taxon>eudicotyledons</taxon>
        <taxon>Gunneridae</taxon>
        <taxon>Pentapetalae</taxon>
        <taxon>rosids</taxon>
        <taxon>fabids</taxon>
        <taxon>Fabales</taxon>
        <taxon>Fabaceae</taxon>
        <taxon>Papilionoideae</taxon>
        <taxon>50 kb inversion clade</taxon>
        <taxon>NPAAA clade</taxon>
        <taxon>indigoferoid/millettioid clade</taxon>
        <taxon>Phaseoleae</taxon>
        <taxon>Glycine</taxon>
        <taxon>Glycine subgen. Soja</taxon>
    </lineage>
</organism>
<dbReference type="EMBL" id="QZWG01000014">
    <property type="protein sequence ID" value="RZB68878.1"/>
    <property type="molecule type" value="Genomic_DNA"/>
</dbReference>
<dbReference type="Pfam" id="PF13833">
    <property type="entry name" value="EF-hand_8"/>
    <property type="match status" value="1"/>
</dbReference>
<proteinExistence type="predicted"/>
<keyword evidence="1" id="KW-0479">Metal-binding</keyword>
<keyword evidence="6" id="KW-1185">Reference proteome</keyword>
<dbReference type="Pfam" id="PF13405">
    <property type="entry name" value="EF-hand_6"/>
    <property type="match status" value="1"/>
</dbReference>
<dbReference type="PANTHER" id="PTHR10891">
    <property type="entry name" value="EF-HAND CALCIUM-BINDING DOMAIN CONTAINING PROTEIN"/>
    <property type="match status" value="1"/>
</dbReference>
<dbReference type="Gene3D" id="1.10.238.10">
    <property type="entry name" value="EF-hand"/>
    <property type="match status" value="2"/>
</dbReference>
<dbReference type="PROSITE" id="PS00018">
    <property type="entry name" value="EF_HAND_1"/>
    <property type="match status" value="2"/>
</dbReference>
<evidence type="ECO:0000256" key="2">
    <source>
        <dbReference type="ARBA" id="ARBA00022737"/>
    </source>
</evidence>